<evidence type="ECO:0000313" key="1">
    <source>
        <dbReference type="EMBL" id="GAG37303.1"/>
    </source>
</evidence>
<feature type="non-terminal residue" evidence="1">
    <location>
        <position position="242"/>
    </location>
</feature>
<sequence length="242" mass="26493">WELAIGTTSWSWDWDTTEYSNGDHMIYAKAYDGEDSSEIVTVSVTVDNGGNIAPQASISHPNDGDTVSGEVEIRGTASDDDGFVQIVEIRIDNEVWIKVTSTTNWKHNWDTIDYANGEHMIKARAKDDLGLYSKEKSITVIVNNGGNIPPSAEITSHFGGEVLSGSVNIKGTAVDHDGNLELVEIRIDDGNWDTATGTTSWTFTWDTTTYSNGEHVVYVRAKDDVGEYSQIRSVILIVDNGG</sequence>
<organism evidence="1">
    <name type="scientific">marine sediment metagenome</name>
    <dbReference type="NCBI Taxonomy" id="412755"/>
    <lineage>
        <taxon>unclassified sequences</taxon>
        <taxon>metagenomes</taxon>
        <taxon>ecological metagenomes</taxon>
    </lineage>
</organism>
<protein>
    <recommendedName>
        <fullName evidence="2">Bacterial Ig-like domain-containing protein</fullName>
    </recommendedName>
</protein>
<dbReference type="InterPro" id="IPR014756">
    <property type="entry name" value="Ig_E-set"/>
</dbReference>
<reference evidence="1" key="1">
    <citation type="journal article" date="2014" name="Front. Microbiol.">
        <title>High frequency of phylogenetically diverse reductive dehalogenase-homologous genes in deep subseafloor sedimentary metagenomes.</title>
        <authorList>
            <person name="Kawai M."/>
            <person name="Futagami T."/>
            <person name="Toyoda A."/>
            <person name="Takaki Y."/>
            <person name="Nishi S."/>
            <person name="Hori S."/>
            <person name="Arai W."/>
            <person name="Tsubouchi T."/>
            <person name="Morono Y."/>
            <person name="Uchiyama I."/>
            <person name="Ito T."/>
            <person name="Fujiyama A."/>
            <person name="Inagaki F."/>
            <person name="Takami H."/>
        </authorList>
    </citation>
    <scope>NUCLEOTIDE SEQUENCE</scope>
    <source>
        <strain evidence="1">Expedition CK06-06</strain>
    </source>
</reference>
<dbReference type="InterPro" id="IPR013783">
    <property type="entry name" value="Ig-like_fold"/>
</dbReference>
<evidence type="ECO:0008006" key="2">
    <source>
        <dbReference type="Google" id="ProtNLM"/>
    </source>
</evidence>
<gene>
    <name evidence="1" type="ORF">S01H1_72698</name>
</gene>
<name>X0XKX0_9ZZZZ</name>
<dbReference type="EMBL" id="BARS01048514">
    <property type="protein sequence ID" value="GAG37303.1"/>
    <property type="molecule type" value="Genomic_DNA"/>
</dbReference>
<accession>X0XKX0</accession>
<comment type="caution">
    <text evidence="1">The sequence shown here is derived from an EMBL/GenBank/DDBJ whole genome shotgun (WGS) entry which is preliminary data.</text>
</comment>
<dbReference type="Pfam" id="PF17957">
    <property type="entry name" value="Big_7"/>
    <property type="match status" value="2"/>
</dbReference>
<dbReference type="Gene3D" id="2.60.40.10">
    <property type="entry name" value="Immunoglobulins"/>
    <property type="match status" value="3"/>
</dbReference>
<dbReference type="AlphaFoldDB" id="X0XKX0"/>
<proteinExistence type="predicted"/>
<dbReference type="SUPFAM" id="SSF81296">
    <property type="entry name" value="E set domains"/>
    <property type="match status" value="2"/>
</dbReference>
<feature type="non-terminal residue" evidence="1">
    <location>
        <position position="1"/>
    </location>
</feature>